<dbReference type="Proteomes" id="UP001199469">
    <property type="component" value="Unassembled WGS sequence"/>
</dbReference>
<dbReference type="PANTHER" id="PTHR36440">
    <property type="entry name" value="PUTATIVE (AFU_ORTHOLOGUE AFUA_8G07350)-RELATED"/>
    <property type="match status" value="1"/>
</dbReference>
<evidence type="ECO:0000259" key="1">
    <source>
        <dbReference type="Pfam" id="PF07883"/>
    </source>
</evidence>
<dbReference type="InterPro" id="IPR013096">
    <property type="entry name" value="Cupin_2"/>
</dbReference>
<gene>
    <name evidence="2" type="ORF">LQ327_04800</name>
</gene>
<keyword evidence="3" id="KW-1185">Reference proteome</keyword>
<proteinExistence type="predicted"/>
<evidence type="ECO:0000313" key="3">
    <source>
        <dbReference type="Proteomes" id="UP001199469"/>
    </source>
</evidence>
<dbReference type="InterPro" id="IPR053146">
    <property type="entry name" value="QDO-like"/>
</dbReference>
<name>A0ABS8P379_9PSEU</name>
<feature type="domain" description="Cupin type-2" evidence="1">
    <location>
        <begin position="35"/>
        <end position="102"/>
    </location>
</feature>
<dbReference type="InterPro" id="IPR014710">
    <property type="entry name" value="RmlC-like_jellyroll"/>
</dbReference>
<organism evidence="2 3">
    <name type="scientific">Actinomycetospora endophytica</name>
    <dbReference type="NCBI Taxonomy" id="2291215"/>
    <lineage>
        <taxon>Bacteria</taxon>
        <taxon>Bacillati</taxon>
        <taxon>Actinomycetota</taxon>
        <taxon>Actinomycetes</taxon>
        <taxon>Pseudonocardiales</taxon>
        <taxon>Pseudonocardiaceae</taxon>
        <taxon>Actinomycetospora</taxon>
    </lineage>
</organism>
<dbReference type="SUPFAM" id="SSF51182">
    <property type="entry name" value="RmlC-like cupins"/>
    <property type="match status" value="1"/>
</dbReference>
<accession>A0ABS8P379</accession>
<evidence type="ECO:0000313" key="2">
    <source>
        <dbReference type="EMBL" id="MCD2192707.1"/>
    </source>
</evidence>
<dbReference type="Gene3D" id="2.60.120.10">
    <property type="entry name" value="Jelly Rolls"/>
    <property type="match status" value="1"/>
</dbReference>
<sequence length="143" mass="15335">MSAHEGEATRRIPYAGEIIRVLGESEGIAFCELTVPAHFAGPPPHIHHGFDESLYVLSGALTMVKDRGEPEPVPVGGLILASRGVRHTFANPHDEPARVIGVWSPASAMSFMAEIGAALPASGPPDPERLAEIYRRHDSEIVL</sequence>
<dbReference type="Pfam" id="PF07883">
    <property type="entry name" value="Cupin_2"/>
    <property type="match status" value="1"/>
</dbReference>
<dbReference type="PANTHER" id="PTHR36440:SF1">
    <property type="entry name" value="PUTATIVE (AFU_ORTHOLOGUE AFUA_8G07350)-RELATED"/>
    <property type="match status" value="1"/>
</dbReference>
<protein>
    <submittedName>
        <fullName evidence="2">Cupin domain-containing protein</fullName>
    </submittedName>
</protein>
<dbReference type="EMBL" id="JAJNDB010000001">
    <property type="protein sequence ID" value="MCD2192707.1"/>
    <property type="molecule type" value="Genomic_DNA"/>
</dbReference>
<reference evidence="2 3" key="1">
    <citation type="submission" date="2021-11" db="EMBL/GenBank/DDBJ databases">
        <title>Draft genome sequence of Actinomycetospora sp. SF1 isolated from the rhizosphere soil.</title>
        <authorList>
            <person name="Duangmal K."/>
            <person name="Chantavorakit T."/>
        </authorList>
    </citation>
    <scope>NUCLEOTIDE SEQUENCE [LARGE SCALE GENOMIC DNA]</scope>
    <source>
        <strain evidence="2 3">TBRC 5722</strain>
    </source>
</reference>
<dbReference type="InterPro" id="IPR011051">
    <property type="entry name" value="RmlC_Cupin_sf"/>
</dbReference>
<dbReference type="RefSeq" id="WP_230730381.1">
    <property type="nucleotide sequence ID" value="NZ_JAJNDB010000001.1"/>
</dbReference>
<comment type="caution">
    <text evidence="2">The sequence shown here is derived from an EMBL/GenBank/DDBJ whole genome shotgun (WGS) entry which is preliminary data.</text>
</comment>